<dbReference type="SUPFAM" id="SSF57016">
    <property type="entry name" value="Plant lectins/antimicrobial peptides"/>
    <property type="match status" value="1"/>
</dbReference>
<evidence type="ECO:0000313" key="20">
    <source>
        <dbReference type="Proteomes" id="UP000070501"/>
    </source>
</evidence>
<dbReference type="CDD" id="cd02878">
    <property type="entry name" value="GH18_zymocin_alpha"/>
    <property type="match status" value="1"/>
</dbReference>
<dbReference type="SMART" id="SM00636">
    <property type="entry name" value="Glyco_18"/>
    <property type="match status" value="1"/>
</dbReference>
<dbReference type="GO" id="GO:0008843">
    <property type="term" value="F:endochitinase activity"/>
    <property type="evidence" value="ECO:0007669"/>
    <property type="project" value="UniProtKB-EC"/>
</dbReference>
<comment type="subcellular location">
    <subcellularLocation>
        <location evidence="2">Secreted</location>
    </subcellularLocation>
</comment>
<evidence type="ECO:0000256" key="1">
    <source>
        <dbReference type="ARBA" id="ARBA00000822"/>
    </source>
</evidence>
<keyword evidence="7 14" id="KW-0378">Hydrolase</keyword>
<dbReference type="Proteomes" id="UP000070501">
    <property type="component" value="Unassembled WGS sequence"/>
</dbReference>
<evidence type="ECO:0000256" key="11">
    <source>
        <dbReference type="ARBA" id="ARBA00023295"/>
    </source>
</evidence>
<feature type="domain" description="LysM" evidence="17">
    <location>
        <begin position="303"/>
        <end position="349"/>
    </location>
</feature>
<keyword evidence="6 13" id="KW-0147">Chitin-binding</keyword>
<keyword evidence="8" id="KW-0146">Chitin degradation</keyword>
<dbReference type="CDD" id="cd00118">
    <property type="entry name" value="LysM"/>
    <property type="match status" value="2"/>
</dbReference>
<name>A0A136IY28_9PEZI</name>
<dbReference type="PANTHER" id="PTHR47700:SF2">
    <property type="entry name" value="CHITINASE"/>
    <property type="match status" value="1"/>
</dbReference>
<keyword evidence="12" id="KW-0624">Polysaccharide degradation</keyword>
<dbReference type="Pfam" id="PF00187">
    <property type="entry name" value="Chitin_bind_1"/>
    <property type="match status" value="1"/>
</dbReference>
<dbReference type="Pfam" id="PF01476">
    <property type="entry name" value="LysM"/>
    <property type="match status" value="2"/>
</dbReference>
<dbReference type="InterPro" id="IPR029070">
    <property type="entry name" value="Chitinase_insertion_sf"/>
</dbReference>
<keyword evidence="5" id="KW-0964">Secreted</keyword>
<dbReference type="SUPFAM" id="SSF51445">
    <property type="entry name" value="(Trans)glycosidases"/>
    <property type="match status" value="1"/>
</dbReference>
<evidence type="ECO:0000259" key="18">
    <source>
        <dbReference type="PROSITE" id="PS51910"/>
    </source>
</evidence>
<dbReference type="SMART" id="SM00257">
    <property type="entry name" value="LysM"/>
    <property type="match status" value="2"/>
</dbReference>
<dbReference type="InterPro" id="IPR018392">
    <property type="entry name" value="LysM"/>
</dbReference>
<keyword evidence="20" id="KW-1185">Reference proteome</keyword>
<organism evidence="19 20">
    <name type="scientific">Microdochium bolleyi</name>
    <dbReference type="NCBI Taxonomy" id="196109"/>
    <lineage>
        <taxon>Eukaryota</taxon>
        <taxon>Fungi</taxon>
        <taxon>Dikarya</taxon>
        <taxon>Ascomycota</taxon>
        <taxon>Pezizomycotina</taxon>
        <taxon>Sordariomycetes</taxon>
        <taxon>Xylariomycetidae</taxon>
        <taxon>Xylariales</taxon>
        <taxon>Microdochiaceae</taxon>
        <taxon>Microdochium</taxon>
    </lineage>
</organism>
<dbReference type="OrthoDB" id="73875at2759"/>
<keyword evidence="9" id="KW-0843">Virulence</keyword>
<proteinExistence type="inferred from homology"/>
<dbReference type="InterPro" id="IPR017853">
    <property type="entry name" value="GH"/>
</dbReference>
<dbReference type="PROSITE" id="PS00026">
    <property type="entry name" value="CHIT_BIND_I_1"/>
    <property type="match status" value="1"/>
</dbReference>
<dbReference type="GO" id="GO:0008061">
    <property type="term" value="F:chitin binding"/>
    <property type="evidence" value="ECO:0007669"/>
    <property type="project" value="UniProtKB-UniRule"/>
</dbReference>
<evidence type="ECO:0000256" key="10">
    <source>
        <dbReference type="ARBA" id="ARBA00023277"/>
    </source>
</evidence>
<dbReference type="Gene3D" id="3.30.60.10">
    <property type="entry name" value="Endochitinase-like"/>
    <property type="match status" value="1"/>
</dbReference>
<dbReference type="PROSITE" id="PS51910">
    <property type="entry name" value="GH18_2"/>
    <property type="match status" value="1"/>
</dbReference>
<feature type="disulfide bond" evidence="13">
    <location>
        <begin position="460"/>
        <end position="474"/>
    </location>
</feature>
<evidence type="ECO:0000259" key="17">
    <source>
        <dbReference type="PROSITE" id="PS51782"/>
    </source>
</evidence>
<dbReference type="InterPro" id="IPR036861">
    <property type="entry name" value="Endochitinase-like_sf"/>
</dbReference>
<accession>A0A136IY28</accession>
<dbReference type="InterPro" id="IPR001223">
    <property type="entry name" value="Glyco_hydro18_cat"/>
</dbReference>
<dbReference type="InterPro" id="IPR053214">
    <property type="entry name" value="LysM12-like"/>
</dbReference>
<evidence type="ECO:0000256" key="6">
    <source>
        <dbReference type="ARBA" id="ARBA00022669"/>
    </source>
</evidence>
<comment type="catalytic activity">
    <reaction evidence="1">
        <text>Random endo-hydrolysis of N-acetyl-beta-D-glucosaminide (1-&gt;4)-beta-linkages in chitin and chitodextrins.</text>
        <dbReference type="EC" id="3.2.1.14"/>
    </reaction>
</comment>
<feature type="disulfide bond" evidence="13">
    <location>
        <begin position="493"/>
        <end position="497"/>
    </location>
</feature>
<evidence type="ECO:0000256" key="12">
    <source>
        <dbReference type="ARBA" id="ARBA00023326"/>
    </source>
</evidence>
<dbReference type="CDD" id="cd00035">
    <property type="entry name" value="ChtBD1"/>
    <property type="match status" value="1"/>
</dbReference>
<dbReference type="Pfam" id="PF00704">
    <property type="entry name" value="Glyco_hydro_18"/>
    <property type="match status" value="1"/>
</dbReference>
<evidence type="ECO:0000256" key="13">
    <source>
        <dbReference type="PROSITE-ProRule" id="PRU00261"/>
    </source>
</evidence>
<evidence type="ECO:0000256" key="5">
    <source>
        <dbReference type="ARBA" id="ARBA00022525"/>
    </source>
</evidence>
<feature type="signal peptide" evidence="15">
    <location>
        <begin position="1"/>
        <end position="24"/>
    </location>
</feature>
<dbReference type="GO" id="GO:0006032">
    <property type="term" value="P:chitin catabolic process"/>
    <property type="evidence" value="ECO:0007669"/>
    <property type="project" value="UniProtKB-KW"/>
</dbReference>
<dbReference type="InterPro" id="IPR036779">
    <property type="entry name" value="LysM_dom_sf"/>
</dbReference>
<dbReference type="InterPro" id="IPR001579">
    <property type="entry name" value="Glyco_hydro_18_chit_AS"/>
</dbReference>
<dbReference type="EMBL" id="KQ964254">
    <property type="protein sequence ID" value="KXJ89900.1"/>
    <property type="molecule type" value="Genomic_DNA"/>
</dbReference>
<keyword evidence="13" id="KW-1015">Disulfide bond</keyword>
<dbReference type="Gene3D" id="3.10.350.10">
    <property type="entry name" value="LysM domain"/>
    <property type="match status" value="2"/>
</dbReference>
<feature type="disulfide bond" evidence="13">
    <location>
        <begin position="455"/>
        <end position="467"/>
    </location>
</feature>
<dbReference type="InterPro" id="IPR018371">
    <property type="entry name" value="Chitin-binding_1_CS"/>
</dbReference>
<evidence type="ECO:0000256" key="15">
    <source>
        <dbReference type="SAM" id="SignalP"/>
    </source>
</evidence>
<keyword evidence="11 14" id="KW-0326">Glycosidase</keyword>
<dbReference type="Gene3D" id="3.20.20.80">
    <property type="entry name" value="Glycosidases"/>
    <property type="match status" value="1"/>
</dbReference>
<dbReference type="GO" id="GO:0005576">
    <property type="term" value="C:extracellular region"/>
    <property type="evidence" value="ECO:0007669"/>
    <property type="project" value="UniProtKB-SubCell"/>
</dbReference>
<dbReference type="SUPFAM" id="SSF54556">
    <property type="entry name" value="Chitinase insertion domain"/>
    <property type="match status" value="1"/>
</dbReference>
<gene>
    <name evidence="19" type="ORF">Micbo1qcDRAFT_184515</name>
</gene>
<evidence type="ECO:0000256" key="4">
    <source>
        <dbReference type="ARBA" id="ARBA00012729"/>
    </source>
</evidence>
<dbReference type="PROSITE" id="PS50941">
    <property type="entry name" value="CHIT_BIND_I_2"/>
    <property type="match status" value="1"/>
</dbReference>
<keyword evidence="10" id="KW-0119">Carbohydrate metabolism</keyword>
<sequence>MRLGRSLAIALAGLTWESVTPATAQSISASSHVDFPISPQFSPSTQDSKACPISCSTTGPTSFSWSRLLSLQELEKCDATVLFETMLRFPLHSPGRETIIKACTSSSEVAKLDGKSFGASALSGADAFDTVVDIQTGWSGPTVSPQSARDIADAASRLQFQVARDPNNKLTAIFAKSGKAVLGLYIGGGIHKSSAISLIQSFVDRVNAQGSSLAMRSSMQICGPTGIRSSAHIFGITADANGDLEAAHSTVRDWADGKCAGRSEHNQIMTNQTMRLIPAVPLSEDSLSNTASPNMAAAADECEYTKVLAGDSCQAIASRCDIPMRKLVEWNGGSDKFCNALIPRQPVCCSAGNVPDLRPKEQANGDCKVYEIQKNDGCFSIADEFYMKTEELHKLNVGKTWGWSGCDRLFADQKICVSKGRPPMPAPVKDVACGPQVPGTKRPADIDNLADLNPCPLKVCCSGWGYCGLTKDFCTDTTIDKTPGTAKPGTNGCISNCGDIKIINNGSPPAKFIRVGYFEGWNLERPCLNMDVTEVKSPITHIHFSFGHINDDFIPSIGSDVESQWHKFVKMSGPKKIISFGGWAFSNEAGTSHIMRQGVKAANRQRFANNIIKFVADNDLDGVDFDWEYPGADDIEGSDKGTDQDGPNYLKFLTLVRDGLPKDKSLAIAAPASYWYLRHFPIEDMAKVLDYIVYMTYDLHGQWDVGGKWATDGCEKGDCLRSHVNITETLNAMAMITRAGVQANKVIVGITSYGRSFKMANPSCWGPLCKYLGDRNNSPAQPGKCTNTGGYLANGEIDAIIKSKSTPFREIYDKESDSDIFIYNNVEWVGYMTDKTKQSRVERYKDLNFGGATDWASSRYRRTQHRCKSARLRQR</sequence>
<reference evidence="20" key="1">
    <citation type="submission" date="2016-02" db="EMBL/GenBank/DDBJ databases">
        <title>Draft genome sequence of Microdochium bolleyi, a fungal endophyte of beachgrass.</title>
        <authorList>
            <consortium name="DOE Joint Genome Institute"/>
            <person name="David A.S."/>
            <person name="May G."/>
            <person name="Haridas S."/>
            <person name="Lim J."/>
            <person name="Wang M."/>
            <person name="Labutti K."/>
            <person name="Lipzen A."/>
            <person name="Barry K."/>
            <person name="Grigoriev I.V."/>
        </authorList>
    </citation>
    <scope>NUCLEOTIDE SEQUENCE [LARGE SCALE GENOMIC DNA]</scope>
    <source>
        <strain evidence="20">J235TASD1</strain>
    </source>
</reference>
<feature type="domain" description="Chitin-binding type-1" evidence="16">
    <location>
        <begin position="430"/>
        <end position="499"/>
    </location>
</feature>
<keyword evidence="15" id="KW-0732">Signal</keyword>
<evidence type="ECO:0000256" key="7">
    <source>
        <dbReference type="ARBA" id="ARBA00022801"/>
    </source>
</evidence>
<evidence type="ECO:0000256" key="8">
    <source>
        <dbReference type="ARBA" id="ARBA00023024"/>
    </source>
</evidence>
<comment type="similarity">
    <text evidence="3">Belongs to the glycosyl hydrolase 18 family. Chitinase class V subfamily.</text>
</comment>
<dbReference type="AlphaFoldDB" id="A0A136IY28"/>
<dbReference type="GO" id="GO:0000272">
    <property type="term" value="P:polysaccharide catabolic process"/>
    <property type="evidence" value="ECO:0007669"/>
    <property type="project" value="UniProtKB-KW"/>
</dbReference>
<feature type="domain" description="LysM" evidence="17">
    <location>
        <begin position="368"/>
        <end position="417"/>
    </location>
</feature>
<dbReference type="STRING" id="196109.A0A136IY28"/>
<feature type="domain" description="GH18" evidence="18">
    <location>
        <begin position="512"/>
        <end position="875"/>
    </location>
</feature>
<dbReference type="EC" id="3.2.1.14" evidence="4"/>
<evidence type="ECO:0000256" key="3">
    <source>
        <dbReference type="ARBA" id="ARBA00008682"/>
    </source>
</evidence>
<dbReference type="PANTHER" id="PTHR47700">
    <property type="entry name" value="V CHITINASE, PUTATIVE (AFU_ORTHOLOGUE AFUA_6G13720)-RELATED"/>
    <property type="match status" value="1"/>
</dbReference>
<dbReference type="InParanoid" id="A0A136IY28"/>
<evidence type="ECO:0000313" key="19">
    <source>
        <dbReference type="EMBL" id="KXJ89900.1"/>
    </source>
</evidence>
<dbReference type="PROSITE" id="PS01095">
    <property type="entry name" value="GH18_1"/>
    <property type="match status" value="1"/>
</dbReference>
<evidence type="ECO:0000256" key="14">
    <source>
        <dbReference type="RuleBase" id="RU000489"/>
    </source>
</evidence>
<dbReference type="PROSITE" id="PS51782">
    <property type="entry name" value="LYSM"/>
    <property type="match status" value="2"/>
</dbReference>
<dbReference type="InterPro" id="IPR011583">
    <property type="entry name" value="Chitinase_II/V-like_cat"/>
</dbReference>
<comment type="caution">
    <text evidence="13">Lacks conserved residue(s) required for the propagation of feature annotation.</text>
</comment>
<feature type="chain" id="PRO_5007293249" description="chitinase" evidence="15">
    <location>
        <begin position="25"/>
        <end position="875"/>
    </location>
</feature>
<dbReference type="SMART" id="SM00270">
    <property type="entry name" value="ChtBD1"/>
    <property type="match status" value="1"/>
</dbReference>
<dbReference type="Gene3D" id="3.10.50.10">
    <property type="match status" value="1"/>
</dbReference>
<dbReference type="SUPFAM" id="SSF54106">
    <property type="entry name" value="LysM domain"/>
    <property type="match status" value="2"/>
</dbReference>
<evidence type="ECO:0000256" key="2">
    <source>
        <dbReference type="ARBA" id="ARBA00004613"/>
    </source>
</evidence>
<evidence type="ECO:0000256" key="9">
    <source>
        <dbReference type="ARBA" id="ARBA00023026"/>
    </source>
</evidence>
<protein>
    <recommendedName>
        <fullName evidence="4">chitinase</fullName>
        <ecNumber evidence="4">3.2.1.14</ecNumber>
    </recommendedName>
</protein>
<evidence type="ECO:0000259" key="16">
    <source>
        <dbReference type="PROSITE" id="PS50941"/>
    </source>
</evidence>
<dbReference type="InterPro" id="IPR001002">
    <property type="entry name" value="Chitin-bd_1"/>
</dbReference>